<evidence type="ECO:0000313" key="4">
    <source>
        <dbReference type="Proteomes" id="UP000054639"/>
    </source>
</evidence>
<dbReference type="Proteomes" id="UP000054639">
    <property type="component" value="Unassembled WGS sequence"/>
</dbReference>
<dbReference type="PANTHER" id="PTHR33121">
    <property type="entry name" value="CYCLIC DI-GMP PHOSPHODIESTERASE PDEF"/>
    <property type="match status" value="1"/>
</dbReference>
<dbReference type="Proteomes" id="UP000254230">
    <property type="component" value="Unassembled WGS sequence"/>
</dbReference>
<keyword evidence="3" id="KW-0378">Hydrolase</keyword>
<dbReference type="GO" id="GO:0071111">
    <property type="term" value="F:cyclic-guanylate-specific phosphodiesterase activity"/>
    <property type="evidence" value="ECO:0007669"/>
    <property type="project" value="UniProtKB-EC"/>
</dbReference>
<dbReference type="PROSITE" id="PS50883">
    <property type="entry name" value="EAL"/>
    <property type="match status" value="1"/>
</dbReference>
<feature type="domain" description="EAL" evidence="1">
    <location>
        <begin position="129"/>
        <end position="382"/>
    </location>
</feature>
<reference evidence="3 5" key="2">
    <citation type="submission" date="2018-06" db="EMBL/GenBank/DDBJ databases">
        <authorList>
            <consortium name="Pathogen Informatics"/>
            <person name="Doyle S."/>
        </authorList>
    </citation>
    <scope>NUCLEOTIDE SEQUENCE [LARGE SCALE GENOMIC DNA]</scope>
    <source>
        <strain evidence="3 5">NCTC12376</strain>
    </source>
</reference>
<reference evidence="2 4" key="1">
    <citation type="submission" date="2015-11" db="EMBL/GenBank/DDBJ databases">
        <title>Genomic analysis of 38 Legionella species identifies large and diverse effector repertoires.</title>
        <authorList>
            <person name="Burstein D."/>
            <person name="Amaro F."/>
            <person name="Zusman T."/>
            <person name="Lifshitz Z."/>
            <person name="Cohen O."/>
            <person name="Gilbert J.A."/>
            <person name="Pupko T."/>
            <person name="Shuman H.A."/>
            <person name="Segal G."/>
        </authorList>
    </citation>
    <scope>NUCLEOTIDE SEQUENCE [LARGE SCALE GENOMIC DNA]</scope>
    <source>
        <strain evidence="2 4">ATCC 49507</strain>
    </source>
</reference>
<evidence type="ECO:0000313" key="5">
    <source>
        <dbReference type="Proteomes" id="UP000254230"/>
    </source>
</evidence>
<dbReference type="InterPro" id="IPR050706">
    <property type="entry name" value="Cyclic-di-GMP_PDE-like"/>
</dbReference>
<evidence type="ECO:0000313" key="3">
    <source>
        <dbReference type="EMBL" id="STY18228.1"/>
    </source>
</evidence>
<keyword evidence="4" id="KW-1185">Reference proteome</keyword>
<gene>
    <name evidence="3" type="primary">lssE</name>
    <name evidence="2" type="ORF">Lqua_3247</name>
    <name evidence="3" type="ORF">NCTC12376_02046</name>
</gene>
<evidence type="ECO:0000259" key="1">
    <source>
        <dbReference type="PROSITE" id="PS50883"/>
    </source>
</evidence>
<name>A0A378KXZ0_9GAMM</name>
<dbReference type="SUPFAM" id="SSF141868">
    <property type="entry name" value="EAL domain-like"/>
    <property type="match status" value="1"/>
</dbReference>
<dbReference type="PANTHER" id="PTHR33121:SF71">
    <property type="entry name" value="OXYGEN SENSOR PROTEIN DOSP"/>
    <property type="match status" value="1"/>
</dbReference>
<sequence>MTVKRNIIACVDDKKLISLISSICKICCLDALFINNGRELPTAIDSPHIAFILLDTSIQEPCIIDLLGLLANLKCNIPILVVGDCEEKIMLSIHRIGVSKGLSVHVMPQSSFAVDSITQILDLIDKKSGIIDDEAITIGLEKKQFRMYYQPKITSLNKKLVGVEALIRWERPNHGLIPPDLFIPLAEESGLIIPMTYWVIKEVFSQYALWNKNQIRVNIAINLSPKILTDLILPDELDKLSKEYKVNPNQICFEITESAAMHWPDIVLEVLTRIRLKGYSLSIDDFGTGYSSLVELQRLPFTELKIDKSFVTDLMANKANMHIVRAIINLGQNMGLSLVAEGVETKDAMDNLTHLGCEQIQGYLISKPLSAPDFVRWYKNKIDNNGVYVD</sequence>
<dbReference type="RefSeq" id="WP_058475365.1">
    <property type="nucleotide sequence ID" value="NZ_CAAAIL010000010.1"/>
</dbReference>
<dbReference type="CDD" id="cd01948">
    <property type="entry name" value="EAL"/>
    <property type="match status" value="1"/>
</dbReference>
<dbReference type="EMBL" id="LNYR01000048">
    <property type="protein sequence ID" value="KTD43346.1"/>
    <property type="molecule type" value="Genomic_DNA"/>
</dbReference>
<dbReference type="Pfam" id="PF00563">
    <property type="entry name" value="EAL"/>
    <property type="match status" value="1"/>
</dbReference>
<organism evidence="3 5">
    <name type="scientific">Legionella quateirensis</name>
    <dbReference type="NCBI Taxonomy" id="45072"/>
    <lineage>
        <taxon>Bacteria</taxon>
        <taxon>Pseudomonadati</taxon>
        <taxon>Pseudomonadota</taxon>
        <taxon>Gammaproteobacteria</taxon>
        <taxon>Legionellales</taxon>
        <taxon>Legionellaceae</taxon>
        <taxon>Legionella</taxon>
    </lineage>
</organism>
<dbReference type="InterPro" id="IPR001633">
    <property type="entry name" value="EAL_dom"/>
</dbReference>
<dbReference type="EC" id="3.1.4.52" evidence="3"/>
<evidence type="ECO:0000313" key="2">
    <source>
        <dbReference type="EMBL" id="KTD43346.1"/>
    </source>
</evidence>
<dbReference type="STRING" id="45072.Lqua_3247"/>
<dbReference type="AlphaFoldDB" id="A0A378KXZ0"/>
<dbReference type="InterPro" id="IPR035919">
    <property type="entry name" value="EAL_sf"/>
</dbReference>
<dbReference type="Gene3D" id="3.20.20.450">
    <property type="entry name" value="EAL domain"/>
    <property type="match status" value="1"/>
</dbReference>
<proteinExistence type="predicted"/>
<protein>
    <submittedName>
        <fullName evidence="2">GGDEF/EAL domain-containing sensory box protein</fullName>
    </submittedName>
    <submittedName>
        <fullName evidence="3">Sensory box protein/GGDEF domain protein/EAL domain protein</fullName>
        <ecNumber evidence="3">3.1.4.52</ecNumber>
    </submittedName>
</protein>
<dbReference type="OrthoDB" id="8553030at2"/>
<dbReference type="EMBL" id="UGOW01000001">
    <property type="protein sequence ID" value="STY18228.1"/>
    <property type="molecule type" value="Genomic_DNA"/>
</dbReference>
<accession>A0A378KXZ0</accession>
<dbReference type="SMART" id="SM00052">
    <property type="entry name" value="EAL"/>
    <property type="match status" value="1"/>
</dbReference>